<accession>A0A2V0RAL5</accession>
<organism evidence="1">
    <name type="scientific">viral metagenome</name>
    <dbReference type="NCBI Taxonomy" id="1070528"/>
    <lineage>
        <taxon>unclassified sequences</taxon>
        <taxon>metagenomes</taxon>
        <taxon>organismal metagenomes</taxon>
    </lineage>
</organism>
<proteinExistence type="predicted"/>
<comment type="caution">
    <text evidence="1">The sequence shown here is derived from an EMBL/GenBank/DDBJ whole genome shotgun (WGS) entry which is preliminary data.</text>
</comment>
<name>A0A2V0RAL5_9ZZZZ</name>
<sequence length="143" mass="16028">MKTTHPYIIFLVAWLREEVMELETATTPEQRIDALFDILGLILGALGCLSTRALTAGRYEYHLAQLRRDRTLTFWHSLIDTISAELTRADSEVNPYSRFAEFAQMIEAKAGSNLIPDRSSDRARDLISDWVSPSPVGEGATNA</sequence>
<dbReference type="AlphaFoldDB" id="A0A2V0RAL5"/>
<protein>
    <submittedName>
        <fullName evidence="1">Uncharacterized protein</fullName>
    </submittedName>
</protein>
<dbReference type="EMBL" id="BDQA01000667">
    <property type="protein sequence ID" value="GBH22124.1"/>
    <property type="molecule type" value="Genomic_RNA"/>
</dbReference>
<evidence type="ECO:0000313" key="1">
    <source>
        <dbReference type="EMBL" id="GBH22124.1"/>
    </source>
</evidence>
<reference evidence="1" key="1">
    <citation type="submission" date="2017-04" db="EMBL/GenBank/DDBJ databases">
        <title>Unveiling RNA virosphere associated with marine microorganisms.</title>
        <authorList>
            <person name="Urayama S."/>
            <person name="Takaki Y."/>
            <person name="Nishi S."/>
            <person name="Yoshida Y."/>
            <person name="Deguchi S."/>
            <person name="Takai K."/>
            <person name="Nunoura T."/>
        </authorList>
    </citation>
    <scope>NUCLEOTIDE SEQUENCE</scope>
</reference>